<feature type="transmembrane region" description="Helical" evidence="1">
    <location>
        <begin position="57"/>
        <end position="75"/>
    </location>
</feature>
<protein>
    <recommendedName>
        <fullName evidence="4">Transglycosylase associated protein</fullName>
    </recommendedName>
</protein>
<dbReference type="Proteomes" id="UP000315440">
    <property type="component" value="Unassembled WGS sequence"/>
</dbReference>
<name>A0A5C5ZPQ5_9BACT</name>
<evidence type="ECO:0000313" key="3">
    <source>
        <dbReference type="Proteomes" id="UP000315440"/>
    </source>
</evidence>
<evidence type="ECO:0000256" key="1">
    <source>
        <dbReference type="SAM" id="Phobius"/>
    </source>
</evidence>
<organism evidence="2 3">
    <name type="scientific">Pseudobythopirellula maris</name>
    <dbReference type="NCBI Taxonomy" id="2527991"/>
    <lineage>
        <taxon>Bacteria</taxon>
        <taxon>Pseudomonadati</taxon>
        <taxon>Planctomycetota</taxon>
        <taxon>Planctomycetia</taxon>
        <taxon>Pirellulales</taxon>
        <taxon>Lacipirellulaceae</taxon>
        <taxon>Pseudobythopirellula</taxon>
    </lineage>
</organism>
<dbReference type="EMBL" id="SJPQ01000002">
    <property type="protein sequence ID" value="TWT89115.1"/>
    <property type="molecule type" value="Genomic_DNA"/>
</dbReference>
<gene>
    <name evidence="2" type="ORF">Mal64_26070</name>
</gene>
<evidence type="ECO:0000313" key="2">
    <source>
        <dbReference type="EMBL" id="TWT89115.1"/>
    </source>
</evidence>
<proteinExistence type="predicted"/>
<reference evidence="2 3" key="1">
    <citation type="submission" date="2019-02" db="EMBL/GenBank/DDBJ databases">
        <title>Deep-cultivation of Planctomycetes and their phenomic and genomic characterization uncovers novel biology.</title>
        <authorList>
            <person name="Wiegand S."/>
            <person name="Jogler M."/>
            <person name="Boedeker C."/>
            <person name="Pinto D."/>
            <person name="Vollmers J."/>
            <person name="Rivas-Marin E."/>
            <person name="Kohn T."/>
            <person name="Peeters S.H."/>
            <person name="Heuer A."/>
            <person name="Rast P."/>
            <person name="Oberbeckmann S."/>
            <person name="Bunk B."/>
            <person name="Jeske O."/>
            <person name="Meyerdierks A."/>
            <person name="Storesund J.E."/>
            <person name="Kallscheuer N."/>
            <person name="Luecker S."/>
            <person name="Lage O.M."/>
            <person name="Pohl T."/>
            <person name="Merkel B.J."/>
            <person name="Hornburger P."/>
            <person name="Mueller R.-W."/>
            <person name="Bruemmer F."/>
            <person name="Labrenz M."/>
            <person name="Spormann A.M."/>
            <person name="Op Den Camp H."/>
            <person name="Overmann J."/>
            <person name="Amann R."/>
            <person name="Jetten M.S.M."/>
            <person name="Mascher T."/>
            <person name="Medema M.H."/>
            <person name="Devos D.P."/>
            <person name="Kaster A.-K."/>
            <person name="Ovreas L."/>
            <person name="Rohde M."/>
            <person name="Galperin M.Y."/>
            <person name="Jogler C."/>
        </authorList>
    </citation>
    <scope>NUCLEOTIDE SEQUENCE [LARGE SCALE GENOMIC DNA]</scope>
    <source>
        <strain evidence="2 3">Mal64</strain>
    </source>
</reference>
<accession>A0A5C5ZPQ5</accession>
<dbReference type="RefSeq" id="WP_146400747.1">
    <property type="nucleotide sequence ID" value="NZ_SJPQ01000002.1"/>
</dbReference>
<keyword evidence="1" id="KW-1133">Transmembrane helix</keyword>
<evidence type="ECO:0008006" key="4">
    <source>
        <dbReference type="Google" id="ProtNLM"/>
    </source>
</evidence>
<dbReference type="AlphaFoldDB" id="A0A5C5ZPQ5"/>
<keyword evidence="1" id="KW-0812">Transmembrane</keyword>
<comment type="caution">
    <text evidence="2">The sequence shown here is derived from an EMBL/GenBank/DDBJ whole genome shotgun (WGS) entry which is preliminary data.</text>
</comment>
<sequence>MLSLIYLLLIGLTAGWIASRLTKTGKPGVVGLLTVGVAGSLLGSAAYWLLDKLATSVAGDLVFATAGAVLCIRALRKWG</sequence>
<keyword evidence="1" id="KW-0472">Membrane</keyword>
<keyword evidence="3" id="KW-1185">Reference proteome</keyword>
<feature type="transmembrane region" description="Helical" evidence="1">
    <location>
        <begin position="30"/>
        <end position="50"/>
    </location>
</feature>